<dbReference type="AlphaFoldDB" id="A0A2G5SHM9"/>
<comment type="caution">
    <text evidence="2">The sequence shown here is derived from an EMBL/GenBank/DDBJ whole genome shotgun (WGS) entry which is preliminary data.</text>
</comment>
<accession>A0A2G5SHM9</accession>
<gene>
    <name evidence="2" type="ORF">B9Z55_026828</name>
</gene>
<organism evidence="2 3">
    <name type="scientific">Caenorhabditis nigoni</name>
    <dbReference type="NCBI Taxonomy" id="1611254"/>
    <lineage>
        <taxon>Eukaryota</taxon>
        <taxon>Metazoa</taxon>
        <taxon>Ecdysozoa</taxon>
        <taxon>Nematoda</taxon>
        <taxon>Chromadorea</taxon>
        <taxon>Rhabditida</taxon>
        <taxon>Rhabditina</taxon>
        <taxon>Rhabditomorpha</taxon>
        <taxon>Rhabditoidea</taxon>
        <taxon>Rhabditidae</taxon>
        <taxon>Peloderinae</taxon>
        <taxon>Caenorhabditis</taxon>
    </lineage>
</organism>
<dbReference type="EMBL" id="PDUG01000007">
    <property type="protein sequence ID" value="PIC14560.1"/>
    <property type="molecule type" value="Genomic_DNA"/>
</dbReference>
<sequence length="130" mass="15371">MLKNLEELEIGKFVLDRKIQDFLGFREVDVTVIQITVEDMMEFVNKLLKFENLGFLSFKYQSFIGDQQILNRLGPVNHGNFNLNGEFSRWLVQIPNSNKLLEISHYPGRKKFDLRFVTIESVLERMRVMN</sequence>
<protein>
    <recommendedName>
        <fullName evidence="1">DUF38 domain-containing protein</fullName>
    </recommendedName>
</protein>
<name>A0A2G5SHM9_9PELO</name>
<dbReference type="InterPro" id="IPR002900">
    <property type="entry name" value="DUF38/FTH_CAE_spp"/>
</dbReference>
<proteinExistence type="predicted"/>
<evidence type="ECO:0000313" key="2">
    <source>
        <dbReference type="EMBL" id="PIC14560.1"/>
    </source>
</evidence>
<evidence type="ECO:0000259" key="1">
    <source>
        <dbReference type="Pfam" id="PF01827"/>
    </source>
</evidence>
<keyword evidence="3" id="KW-1185">Reference proteome</keyword>
<reference evidence="3" key="1">
    <citation type="submission" date="2017-10" db="EMBL/GenBank/DDBJ databases">
        <title>Rapid genome shrinkage in a self-fertile nematode reveals novel sperm competition proteins.</title>
        <authorList>
            <person name="Yin D."/>
            <person name="Schwarz E.M."/>
            <person name="Thomas C.G."/>
            <person name="Felde R.L."/>
            <person name="Korf I.F."/>
            <person name="Cutter A.D."/>
            <person name="Schartner C.M."/>
            <person name="Ralston E.J."/>
            <person name="Meyer B.J."/>
            <person name="Haag E.S."/>
        </authorList>
    </citation>
    <scope>NUCLEOTIDE SEQUENCE [LARGE SCALE GENOMIC DNA]</scope>
    <source>
        <strain evidence="3">JU1422</strain>
    </source>
</reference>
<dbReference type="Proteomes" id="UP000230233">
    <property type="component" value="Unassembled WGS sequence"/>
</dbReference>
<dbReference type="Pfam" id="PF01827">
    <property type="entry name" value="FTH"/>
    <property type="match status" value="1"/>
</dbReference>
<evidence type="ECO:0000313" key="3">
    <source>
        <dbReference type="Proteomes" id="UP000230233"/>
    </source>
</evidence>
<feature type="domain" description="DUF38" evidence="1">
    <location>
        <begin position="3"/>
        <end position="63"/>
    </location>
</feature>
<dbReference type="OrthoDB" id="10291303at2759"/>